<evidence type="ECO:0000313" key="1">
    <source>
        <dbReference type="EMBL" id="CAG8604067.1"/>
    </source>
</evidence>
<protein>
    <submittedName>
        <fullName evidence="1">8975_t:CDS:1</fullName>
    </submittedName>
</protein>
<gene>
    <name evidence="1" type="ORF">SPELUC_LOCUS7243</name>
</gene>
<accession>A0ACA9MX70</accession>
<proteinExistence type="predicted"/>
<organism evidence="1 2">
    <name type="scientific">Cetraspora pellucida</name>
    <dbReference type="NCBI Taxonomy" id="1433469"/>
    <lineage>
        <taxon>Eukaryota</taxon>
        <taxon>Fungi</taxon>
        <taxon>Fungi incertae sedis</taxon>
        <taxon>Mucoromycota</taxon>
        <taxon>Glomeromycotina</taxon>
        <taxon>Glomeromycetes</taxon>
        <taxon>Diversisporales</taxon>
        <taxon>Gigasporaceae</taxon>
        <taxon>Cetraspora</taxon>
    </lineage>
</organism>
<evidence type="ECO:0000313" key="2">
    <source>
        <dbReference type="Proteomes" id="UP000789366"/>
    </source>
</evidence>
<dbReference type="EMBL" id="CAJVPW010009332">
    <property type="protein sequence ID" value="CAG8604067.1"/>
    <property type="molecule type" value="Genomic_DNA"/>
</dbReference>
<dbReference type="Proteomes" id="UP000789366">
    <property type="component" value="Unassembled WGS sequence"/>
</dbReference>
<sequence>KKNSKKVMIKKKNANMLENDYAKGVDKIYKEKMDYETEEKVNEMYREDIERADYIDKAEFNDKQPKESVKEVRMDSAQLQLLLDKFTKTFEDATVRIIKANTGEKKEEEELYNVDQPNGEKKRGRPPKNSVNNVENQKWKRKRMGSPPPVDNNEMMDPRNDIRVIPSSSKNPGKPRQKRGPSIIDKVEPYNVMRRPPNSKEANLVDPQLEQCTTAAKCYVYIGDEPVVTVLDTGVAVKKITKVNIDIPNVRIPTALQVLESVDETLLLGTDWFQKAWAMLDFDEQKLVIRYMGRRFEVPIMHMDKGKQKECILEELESGDHDEDEANELFDEMEYESEELEEVESFTSNNGPTDNDDDTEEIREKRVEIESPAVCLAVMEEIPTGKKAPIDEKLTVEEQLNEIVESGKVEGKYQENVRELFNKKRELFANGLEELGCTNLVKHVIKTQDAESIKQLPYRLAPNEQEFVCEELEKLKEKGLIKES</sequence>
<reference evidence="1" key="1">
    <citation type="submission" date="2021-06" db="EMBL/GenBank/DDBJ databases">
        <authorList>
            <person name="Kallberg Y."/>
            <person name="Tangrot J."/>
            <person name="Rosling A."/>
        </authorList>
    </citation>
    <scope>NUCLEOTIDE SEQUENCE</scope>
    <source>
        <strain evidence="1">28 12/20/2015</strain>
    </source>
</reference>
<feature type="non-terminal residue" evidence="1">
    <location>
        <position position="484"/>
    </location>
</feature>
<comment type="caution">
    <text evidence="1">The sequence shown here is derived from an EMBL/GenBank/DDBJ whole genome shotgun (WGS) entry which is preliminary data.</text>
</comment>
<name>A0ACA9MX70_9GLOM</name>
<keyword evidence="2" id="KW-1185">Reference proteome</keyword>
<feature type="non-terminal residue" evidence="1">
    <location>
        <position position="1"/>
    </location>
</feature>